<feature type="non-terminal residue" evidence="2">
    <location>
        <position position="95"/>
    </location>
</feature>
<comment type="caution">
    <text evidence="2">The sequence shown here is derived from an EMBL/GenBank/DDBJ whole genome shotgun (WGS) entry which is preliminary data.</text>
</comment>
<dbReference type="EMBL" id="CAJOBA010095430">
    <property type="protein sequence ID" value="CAF4501297.1"/>
    <property type="molecule type" value="Genomic_DNA"/>
</dbReference>
<proteinExistence type="predicted"/>
<dbReference type="AlphaFoldDB" id="A0A8S2G8F6"/>
<dbReference type="Proteomes" id="UP000682733">
    <property type="component" value="Unassembled WGS sequence"/>
</dbReference>
<name>A0A8S2G8F6_9BILA</name>
<dbReference type="Pfam" id="PF07565">
    <property type="entry name" value="Band_3_cyto"/>
    <property type="match status" value="1"/>
</dbReference>
<dbReference type="GO" id="GO:0016020">
    <property type="term" value="C:membrane"/>
    <property type="evidence" value="ECO:0007669"/>
    <property type="project" value="InterPro"/>
</dbReference>
<evidence type="ECO:0000313" key="4">
    <source>
        <dbReference type="Proteomes" id="UP000677228"/>
    </source>
</evidence>
<gene>
    <name evidence="2" type="ORF">OVA965_LOCUS44897</name>
    <name evidence="3" type="ORF">TMI583_LOCUS47970</name>
</gene>
<organism evidence="2 4">
    <name type="scientific">Didymodactylos carnosus</name>
    <dbReference type="NCBI Taxonomy" id="1234261"/>
    <lineage>
        <taxon>Eukaryota</taxon>
        <taxon>Metazoa</taxon>
        <taxon>Spiralia</taxon>
        <taxon>Gnathifera</taxon>
        <taxon>Rotifera</taxon>
        <taxon>Eurotatoria</taxon>
        <taxon>Bdelloidea</taxon>
        <taxon>Philodinida</taxon>
        <taxon>Philodinidae</taxon>
        <taxon>Didymodactylos</taxon>
    </lineage>
</organism>
<protein>
    <recommendedName>
        <fullName evidence="1">Band 3 cytoplasmic domain-containing protein</fullName>
    </recommendedName>
</protein>
<accession>A0A8S2G8F6</accession>
<dbReference type="EMBL" id="CAJNOK010066705">
    <property type="protein sequence ID" value="CAF1652517.1"/>
    <property type="molecule type" value="Genomic_DNA"/>
</dbReference>
<dbReference type="Proteomes" id="UP000677228">
    <property type="component" value="Unassembled WGS sequence"/>
</dbReference>
<evidence type="ECO:0000313" key="3">
    <source>
        <dbReference type="EMBL" id="CAF4501297.1"/>
    </source>
</evidence>
<dbReference type="GO" id="GO:0008509">
    <property type="term" value="F:monoatomic anion transmembrane transporter activity"/>
    <property type="evidence" value="ECO:0007669"/>
    <property type="project" value="InterPro"/>
</dbReference>
<feature type="non-terminal residue" evidence="2">
    <location>
        <position position="1"/>
    </location>
</feature>
<evidence type="ECO:0000313" key="2">
    <source>
        <dbReference type="EMBL" id="CAF1652517.1"/>
    </source>
</evidence>
<dbReference type="InterPro" id="IPR013769">
    <property type="entry name" value="Band3_cytoplasmic_dom"/>
</dbReference>
<reference evidence="2" key="1">
    <citation type="submission" date="2021-02" db="EMBL/GenBank/DDBJ databases">
        <authorList>
            <person name="Nowell W R."/>
        </authorList>
    </citation>
    <scope>NUCLEOTIDE SEQUENCE</scope>
</reference>
<dbReference type="InterPro" id="IPR016152">
    <property type="entry name" value="PTrfase/Anion_transptr"/>
</dbReference>
<sequence length="95" mass="11123">PSRQLFKSRITEDTVPQLFCQLDVLRKTDEEYSYWKEKARWVRFEEIAENVLGRWSKPHVATLMQTALLDLKKYLTSDTSVVILNLTVSDFSNLA</sequence>
<dbReference type="SUPFAM" id="SSF55804">
    <property type="entry name" value="Phoshotransferase/anion transport protein"/>
    <property type="match status" value="1"/>
</dbReference>
<feature type="domain" description="Band 3 cytoplasmic" evidence="1">
    <location>
        <begin position="17"/>
        <end position="91"/>
    </location>
</feature>
<dbReference type="Gene3D" id="3.40.930.10">
    <property type="entry name" value="Mannitol-specific EII, Chain A"/>
    <property type="match status" value="1"/>
</dbReference>
<evidence type="ECO:0000259" key="1">
    <source>
        <dbReference type="Pfam" id="PF07565"/>
    </source>
</evidence>